<evidence type="ECO:0000313" key="2">
    <source>
        <dbReference type="Proteomes" id="UP000095200"/>
    </source>
</evidence>
<protein>
    <submittedName>
        <fullName evidence="1">Uncharacterized protein</fullName>
    </submittedName>
</protein>
<proteinExistence type="predicted"/>
<dbReference type="EMBL" id="BDFE01000004">
    <property type="protein sequence ID" value="GAU07484.1"/>
    <property type="molecule type" value="Genomic_DNA"/>
</dbReference>
<dbReference type="STRING" id="1592317.DPF_0168"/>
<comment type="caution">
    <text evidence="1">The sequence shown here is derived from an EMBL/GenBank/DDBJ whole genome shotgun (WGS) entry which is preliminary data.</text>
</comment>
<name>A0A194AFC7_9BACT</name>
<dbReference type="AlphaFoldDB" id="A0A194AFC7"/>
<accession>A0A194AFC7</accession>
<reference evidence="2" key="1">
    <citation type="submission" date="2016-06" db="EMBL/GenBank/DDBJ databases">
        <title>Draft genome sequence of Desulfoplanes formicivorans strain Pf12B.</title>
        <authorList>
            <person name="Watanabe M."/>
            <person name="Kojima H."/>
            <person name="Fukui M."/>
        </authorList>
    </citation>
    <scope>NUCLEOTIDE SEQUENCE [LARGE SCALE GENOMIC DNA]</scope>
    <source>
        <strain evidence="2">Pf12B</strain>
    </source>
</reference>
<dbReference type="Proteomes" id="UP000095200">
    <property type="component" value="Unassembled WGS sequence"/>
</dbReference>
<gene>
    <name evidence="1" type="ORF">DPF_0168</name>
</gene>
<organism evidence="1 2">
    <name type="scientific">Desulfoplanes formicivorans</name>
    <dbReference type="NCBI Taxonomy" id="1592317"/>
    <lineage>
        <taxon>Bacteria</taxon>
        <taxon>Pseudomonadati</taxon>
        <taxon>Thermodesulfobacteriota</taxon>
        <taxon>Desulfovibrionia</taxon>
        <taxon>Desulfovibrionales</taxon>
        <taxon>Desulfoplanaceae</taxon>
        <taxon>Desulfoplanes</taxon>
    </lineage>
</organism>
<evidence type="ECO:0000313" key="1">
    <source>
        <dbReference type="EMBL" id="GAU07484.1"/>
    </source>
</evidence>
<keyword evidence="2" id="KW-1185">Reference proteome</keyword>
<sequence length="63" mass="7007">MEKFSESITIDGELFDYNPEDATALIPCENCGHINVVEVSKVDGDYVPSSFSCENCGHWNSFD</sequence>